<evidence type="ECO:0000313" key="3">
    <source>
        <dbReference type="Proteomes" id="UP000614490"/>
    </source>
</evidence>
<dbReference type="EMBL" id="JADZSC010000003">
    <property type="protein sequence ID" value="MBH0231320.1"/>
    <property type="molecule type" value="Genomic_DNA"/>
</dbReference>
<evidence type="ECO:0008006" key="4">
    <source>
        <dbReference type="Google" id="ProtNLM"/>
    </source>
</evidence>
<reference evidence="2 3" key="1">
    <citation type="journal article" date="2005" name="Int. J. Syst. Evol. Microbiol.">
        <title>Halobacillus yeomjeoni sp. nov., isolated from a marine solar saltern in Korea.</title>
        <authorList>
            <person name="Yoon J.H."/>
            <person name="Kang S.J."/>
            <person name="Lee C.H."/>
            <person name="Oh H.W."/>
            <person name="Oh T.K."/>
        </authorList>
    </citation>
    <scope>NUCLEOTIDE SEQUENCE [LARGE SCALE GENOMIC DNA]</scope>
    <source>
        <strain evidence="2 3">KCTC 3957</strain>
    </source>
</reference>
<organism evidence="2 3">
    <name type="scientific">Halobacillus yeomjeoni</name>
    <dbReference type="NCBI Taxonomy" id="311194"/>
    <lineage>
        <taxon>Bacteria</taxon>
        <taxon>Bacillati</taxon>
        <taxon>Bacillota</taxon>
        <taxon>Bacilli</taxon>
        <taxon>Bacillales</taxon>
        <taxon>Bacillaceae</taxon>
        <taxon>Halobacillus</taxon>
    </lineage>
</organism>
<gene>
    <name evidence="2" type="ORF">H0267_13915</name>
</gene>
<keyword evidence="3" id="KW-1185">Reference proteome</keyword>
<name>A0A931HX77_9BACI</name>
<sequence>MRKQEEQPKRRLTSSGTDIDEVKRLNQQSGLSYNQVKDLLAKNAAEADKKA</sequence>
<dbReference type="AlphaFoldDB" id="A0A931HX77"/>
<dbReference type="Proteomes" id="UP000614490">
    <property type="component" value="Unassembled WGS sequence"/>
</dbReference>
<proteinExistence type="predicted"/>
<accession>A0A931HX77</accession>
<evidence type="ECO:0000256" key="1">
    <source>
        <dbReference type="SAM" id="MobiDB-lite"/>
    </source>
</evidence>
<evidence type="ECO:0000313" key="2">
    <source>
        <dbReference type="EMBL" id="MBH0231320.1"/>
    </source>
</evidence>
<feature type="region of interest" description="Disordered" evidence="1">
    <location>
        <begin position="1"/>
        <end position="23"/>
    </location>
</feature>
<protein>
    <recommendedName>
        <fullName evidence="4">DNA mismatch repair protein MutT</fullName>
    </recommendedName>
</protein>
<dbReference type="RefSeq" id="WP_197317947.1">
    <property type="nucleotide sequence ID" value="NZ_JADZSC010000003.1"/>
</dbReference>
<comment type="caution">
    <text evidence="2">The sequence shown here is derived from an EMBL/GenBank/DDBJ whole genome shotgun (WGS) entry which is preliminary data.</text>
</comment>